<dbReference type="RefSeq" id="WP_277860108.1">
    <property type="nucleotide sequence ID" value="NZ_JARRAG010000001.1"/>
</dbReference>
<feature type="domain" description="Nitroreductase" evidence="2">
    <location>
        <begin position="21"/>
        <end position="195"/>
    </location>
</feature>
<evidence type="ECO:0000313" key="4">
    <source>
        <dbReference type="Proteomes" id="UP001216907"/>
    </source>
</evidence>
<protein>
    <submittedName>
        <fullName evidence="3">Nitroreductase family protein</fullName>
    </submittedName>
</protein>
<name>A0ABT6F853_9BACT</name>
<dbReference type="EMBL" id="JARRAG010000001">
    <property type="protein sequence ID" value="MDG3003759.1"/>
    <property type="molecule type" value="Genomic_DNA"/>
</dbReference>
<sequence length="223" mass="24183">MSDANPNPAAPRPLTVEEAARRRRASPLFDPDLPVEPALLERILGLATLAPSSLNLQPWRFLVVRDAANRRRLQACARNQPKVGQAPVVVVVLGYHHPERTHLEAMLAMQVDAGACTPERAAEIRGRAASSLRDVADRALWATRSTMLAAATLMLAAESLGVASAPMEGFDAEAVRREFGVPDDHSVCCLVALGYAASEKPFPGRFGIEEVCYAEHFGRPWTP</sequence>
<organism evidence="3 4">
    <name type="scientific">Paludisphaera mucosa</name>
    <dbReference type="NCBI Taxonomy" id="3030827"/>
    <lineage>
        <taxon>Bacteria</taxon>
        <taxon>Pseudomonadati</taxon>
        <taxon>Planctomycetota</taxon>
        <taxon>Planctomycetia</taxon>
        <taxon>Isosphaerales</taxon>
        <taxon>Isosphaeraceae</taxon>
        <taxon>Paludisphaera</taxon>
    </lineage>
</organism>
<keyword evidence="4" id="KW-1185">Reference proteome</keyword>
<dbReference type="PANTHER" id="PTHR43543">
    <property type="entry name" value="MALONIC SEMIALDEHYDE REDUCTASE RUTE-RELATED"/>
    <property type="match status" value="1"/>
</dbReference>
<reference evidence="3 4" key="1">
    <citation type="submission" date="2023-03" db="EMBL/GenBank/DDBJ databases">
        <title>Paludisphaera mucosa sp. nov. a novel planctomycete from northern fen.</title>
        <authorList>
            <person name="Ivanova A."/>
        </authorList>
    </citation>
    <scope>NUCLEOTIDE SEQUENCE [LARGE SCALE GENOMIC DNA]</scope>
    <source>
        <strain evidence="3 4">Pla2</strain>
    </source>
</reference>
<feature type="region of interest" description="Disordered" evidence="1">
    <location>
        <begin position="1"/>
        <end position="25"/>
    </location>
</feature>
<dbReference type="InterPro" id="IPR000415">
    <property type="entry name" value="Nitroreductase-like"/>
</dbReference>
<evidence type="ECO:0000256" key="1">
    <source>
        <dbReference type="SAM" id="MobiDB-lite"/>
    </source>
</evidence>
<dbReference type="Proteomes" id="UP001216907">
    <property type="component" value="Unassembled WGS sequence"/>
</dbReference>
<dbReference type="InterPro" id="IPR029479">
    <property type="entry name" value="Nitroreductase"/>
</dbReference>
<gene>
    <name evidence="3" type="ORF">PZE19_08255</name>
</gene>
<proteinExistence type="predicted"/>
<evidence type="ECO:0000313" key="3">
    <source>
        <dbReference type="EMBL" id="MDG3003759.1"/>
    </source>
</evidence>
<dbReference type="Gene3D" id="3.40.109.10">
    <property type="entry name" value="NADH Oxidase"/>
    <property type="match status" value="1"/>
</dbReference>
<comment type="caution">
    <text evidence="3">The sequence shown here is derived from an EMBL/GenBank/DDBJ whole genome shotgun (WGS) entry which is preliminary data.</text>
</comment>
<dbReference type="Pfam" id="PF00881">
    <property type="entry name" value="Nitroreductase"/>
    <property type="match status" value="1"/>
</dbReference>
<evidence type="ECO:0000259" key="2">
    <source>
        <dbReference type="Pfam" id="PF00881"/>
    </source>
</evidence>
<dbReference type="InterPro" id="IPR050461">
    <property type="entry name" value="Nitroreductase_HadB/RutE"/>
</dbReference>
<accession>A0ABT6F853</accession>
<dbReference type="SUPFAM" id="SSF55469">
    <property type="entry name" value="FMN-dependent nitroreductase-like"/>
    <property type="match status" value="1"/>
</dbReference>
<dbReference type="PANTHER" id="PTHR43543:SF1">
    <property type="entry name" value="MALONIC SEMIALDEHYDE REDUCTASE RUTE-RELATED"/>
    <property type="match status" value="1"/>
</dbReference>